<gene>
    <name evidence="2" type="ORF">HK100_012114</name>
</gene>
<dbReference type="InterPro" id="IPR029058">
    <property type="entry name" value="AB_hydrolase_fold"/>
</dbReference>
<protein>
    <recommendedName>
        <fullName evidence="4">Carboxylic ester hydrolase</fullName>
    </recommendedName>
</protein>
<evidence type="ECO:0000313" key="2">
    <source>
        <dbReference type="EMBL" id="KAJ3122134.1"/>
    </source>
</evidence>
<evidence type="ECO:0000256" key="1">
    <source>
        <dbReference type="SAM" id="MobiDB-lite"/>
    </source>
</evidence>
<dbReference type="EMBL" id="JADGJH010000832">
    <property type="protein sequence ID" value="KAJ3122134.1"/>
    <property type="molecule type" value="Genomic_DNA"/>
</dbReference>
<evidence type="ECO:0008006" key="4">
    <source>
        <dbReference type="Google" id="ProtNLM"/>
    </source>
</evidence>
<keyword evidence="3" id="KW-1185">Reference proteome</keyword>
<accession>A0AAD5T083</accession>
<feature type="region of interest" description="Disordered" evidence="1">
    <location>
        <begin position="166"/>
        <end position="195"/>
    </location>
</feature>
<dbReference type="Proteomes" id="UP001211907">
    <property type="component" value="Unassembled WGS sequence"/>
</dbReference>
<sequence length="231" mass="24185">MAALYPDLYAGASAFMGVPFNCWQSSASPSATAAAPWDSTCATGQRILPAATWASYVTNAFPGYSGSRPKMQLWHGTADTTLYYVNLGEEIKQWTTVLGAPNAGPATTVQSGWTRTQYTNSAGQVLVEAYSIAGAGHVLPLSGMVSPYLINFFPGLKGATTGVPTTTTTTANKPPSTTTTTAAKPTTTTSGGQSSCSALYGQCGGLQTQKRGEINRVVQKGRTRDSLEHIQ</sequence>
<dbReference type="Gene3D" id="3.40.50.1820">
    <property type="entry name" value="alpha/beta hydrolase"/>
    <property type="match status" value="1"/>
</dbReference>
<comment type="caution">
    <text evidence="2">The sequence shown here is derived from an EMBL/GenBank/DDBJ whole genome shotgun (WGS) entry which is preliminary data.</text>
</comment>
<evidence type="ECO:0000313" key="3">
    <source>
        <dbReference type="Proteomes" id="UP001211907"/>
    </source>
</evidence>
<organism evidence="2 3">
    <name type="scientific">Physocladia obscura</name>
    <dbReference type="NCBI Taxonomy" id="109957"/>
    <lineage>
        <taxon>Eukaryota</taxon>
        <taxon>Fungi</taxon>
        <taxon>Fungi incertae sedis</taxon>
        <taxon>Chytridiomycota</taxon>
        <taxon>Chytridiomycota incertae sedis</taxon>
        <taxon>Chytridiomycetes</taxon>
        <taxon>Chytridiales</taxon>
        <taxon>Chytriomycetaceae</taxon>
        <taxon>Physocladia</taxon>
    </lineage>
</organism>
<dbReference type="SUPFAM" id="SSF53474">
    <property type="entry name" value="alpha/beta-Hydrolases"/>
    <property type="match status" value="1"/>
</dbReference>
<reference evidence="2" key="1">
    <citation type="submission" date="2020-05" db="EMBL/GenBank/DDBJ databases">
        <title>Phylogenomic resolution of chytrid fungi.</title>
        <authorList>
            <person name="Stajich J.E."/>
            <person name="Amses K."/>
            <person name="Simmons R."/>
            <person name="Seto K."/>
            <person name="Myers J."/>
            <person name="Bonds A."/>
            <person name="Quandt C.A."/>
            <person name="Barry K."/>
            <person name="Liu P."/>
            <person name="Grigoriev I."/>
            <person name="Longcore J.E."/>
            <person name="James T.Y."/>
        </authorList>
    </citation>
    <scope>NUCLEOTIDE SEQUENCE</scope>
    <source>
        <strain evidence="2">JEL0513</strain>
    </source>
</reference>
<dbReference type="AlphaFoldDB" id="A0AAD5T083"/>
<name>A0AAD5T083_9FUNG</name>
<proteinExistence type="predicted"/>